<dbReference type="Pfam" id="PF18050">
    <property type="entry name" value="Cyclophil_like2"/>
    <property type="match status" value="1"/>
</dbReference>
<organism evidence="3 4">
    <name type="scientific">Paractinoplanes atraurantiacus</name>
    <dbReference type="NCBI Taxonomy" id="1036182"/>
    <lineage>
        <taxon>Bacteria</taxon>
        <taxon>Bacillati</taxon>
        <taxon>Actinomycetota</taxon>
        <taxon>Actinomycetes</taxon>
        <taxon>Micromonosporales</taxon>
        <taxon>Micromonosporaceae</taxon>
        <taxon>Paractinoplanes</taxon>
    </lineage>
</organism>
<sequence>MNSILAGAAALMLAAVAGCSVPAAAPAPLPAGGGASVVLRFGHHAVRATLTGSPAARQLAGMLPVTVQLKDVWGQAKSGRLPQPLTVQDAVAVHDPAPGHIYFWPLTEVIAVYYDDLGQRVPAPGLVALGTIDDGLTEITAIGRGAAVRIE</sequence>
<dbReference type="Gene3D" id="2.40.100.20">
    <property type="match status" value="1"/>
</dbReference>
<feature type="signal peptide" evidence="1">
    <location>
        <begin position="1"/>
        <end position="17"/>
    </location>
</feature>
<dbReference type="InterPro" id="IPR029000">
    <property type="entry name" value="Cyclophilin-like_dom_sf"/>
</dbReference>
<keyword evidence="4" id="KW-1185">Reference proteome</keyword>
<dbReference type="AlphaFoldDB" id="A0A285J4E3"/>
<evidence type="ECO:0000313" key="4">
    <source>
        <dbReference type="Proteomes" id="UP000219612"/>
    </source>
</evidence>
<evidence type="ECO:0000256" key="1">
    <source>
        <dbReference type="SAM" id="SignalP"/>
    </source>
</evidence>
<dbReference type="EMBL" id="OBDY01000016">
    <property type="protein sequence ID" value="SNY55082.1"/>
    <property type="molecule type" value="Genomic_DNA"/>
</dbReference>
<feature type="chain" id="PRO_5039427091" description="Cyclophilin-like domain-containing protein" evidence="1">
    <location>
        <begin position="18"/>
        <end position="151"/>
    </location>
</feature>
<dbReference type="InterPro" id="IPR041183">
    <property type="entry name" value="Cyclophilin-like"/>
</dbReference>
<protein>
    <recommendedName>
        <fullName evidence="2">Cyclophilin-like domain-containing protein</fullName>
    </recommendedName>
</protein>
<gene>
    <name evidence="3" type="ORF">SAMN05421748_11630</name>
</gene>
<keyword evidence="1" id="KW-0732">Signal</keyword>
<feature type="domain" description="Cyclophilin-like" evidence="2">
    <location>
        <begin position="39"/>
        <end position="148"/>
    </location>
</feature>
<dbReference type="Proteomes" id="UP000219612">
    <property type="component" value="Unassembled WGS sequence"/>
</dbReference>
<dbReference type="RefSeq" id="WP_097323872.1">
    <property type="nucleotide sequence ID" value="NZ_OBDY01000016.1"/>
</dbReference>
<accession>A0A285J4E3</accession>
<dbReference type="SUPFAM" id="SSF50891">
    <property type="entry name" value="Cyclophilin-like"/>
    <property type="match status" value="1"/>
</dbReference>
<proteinExistence type="predicted"/>
<reference evidence="4" key="1">
    <citation type="submission" date="2017-09" db="EMBL/GenBank/DDBJ databases">
        <authorList>
            <person name="Varghese N."/>
            <person name="Submissions S."/>
        </authorList>
    </citation>
    <scope>NUCLEOTIDE SEQUENCE [LARGE SCALE GENOMIC DNA]</scope>
    <source>
        <strain evidence="4">CGMCC 4.6857</strain>
    </source>
</reference>
<dbReference type="OrthoDB" id="5298378at2"/>
<evidence type="ECO:0000259" key="2">
    <source>
        <dbReference type="Pfam" id="PF18050"/>
    </source>
</evidence>
<name>A0A285J4E3_9ACTN</name>
<evidence type="ECO:0000313" key="3">
    <source>
        <dbReference type="EMBL" id="SNY55082.1"/>
    </source>
</evidence>